<dbReference type="AlphaFoldDB" id="A0A6A5KG62"/>
<dbReference type="EMBL" id="ML975299">
    <property type="protein sequence ID" value="KAF1834617.1"/>
    <property type="molecule type" value="Genomic_DNA"/>
</dbReference>
<name>A0A6A5KG62_9PLEO</name>
<accession>A0A6A5KG62</accession>
<feature type="transmembrane region" description="Helical" evidence="1">
    <location>
        <begin position="649"/>
        <end position="671"/>
    </location>
</feature>
<dbReference type="Proteomes" id="UP000800040">
    <property type="component" value="Unassembled WGS sequence"/>
</dbReference>
<keyword evidence="1" id="KW-0812">Transmembrane</keyword>
<evidence type="ECO:0000256" key="2">
    <source>
        <dbReference type="SAM" id="SignalP"/>
    </source>
</evidence>
<dbReference type="GO" id="GO:0098703">
    <property type="term" value="P:calcium ion import across plasma membrane"/>
    <property type="evidence" value="ECO:0007669"/>
    <property type="project" value="InterPro"/>
</dbReference>
<dbReference type="InterPro" id="IPR024338">
    <property type="entry name" value="MID1/Yam8"/>
</dbReference>
<evidence type="ECO:0000313" key="3">
    <source>
        <dbReference type="EMBL" id="KAF1834617.1"/>
    </source>
</evidence>
<protein>
    <submittedName>
        <fullName evidence="3">Calcium channel subunit Mid1</fullName>
    </submittedName>
</protein>
<sequence>MQRPTPSPLQSRLLAYLGAISLCLALRTGSTSSHSFADAAEVPTVPDYDALGSHALHALTGGDGDDSHIGDAGFGRGGSEGYEPDFAYLDRSLIGRQAAEVDKLTNNEKMERDIDPENTLYFVLEKDQLLLRRAVDGPLEALEARGTDNASEEAVLAQVERVEREGHADAEADDALRTRQTGISRVWLTANTCRQPLRIGNATEAVKNHPQLVMYVSTSSANQKPGPDATENTLTNITGILFESGYASFQFPTTSDVYIGISAPKLEEDWFGSWHFELAASTDGPYHNYNKSDPFLFMIDTDSESTLFTTYDLGDSNSTEAVDRWNKTNPFNMYAFAAGRYTPITGMEHSYCALKEQFNVNATKNFTIDTTISTQFGDDLPKAQFHVRNLENAKTYNGFVVVEGAQQPLDIPGVGTVRGGGMVFQAFNWTTKADDSCQVLSNLEFCDMVAYAVPSNSTFRTNDTRLEEIYDTQAREYYENFNRSLAQVACDAPADSQYSLAQTCEDCRNAYKNWLCLVLIPRCEDWSANEPWLQPRNINKPLPDGSLPDISNMATDPDENYRDRHAFNQSRNPLIDEVIQPGPYKEMKPCDDLCFDLVKACPAQLGFACPNFPARQTAYGTRDKDRNTLTCNFPGAVVRLNAQSGGGRLAAGLGSTFTLVVVGLVATIILWV</sequence>
<feature type="chain" id="PRO_5025661051" evidence="2">
    <location>
        <begin position="26"/>
        <end position="672"/>
    </location>
</feature>
<keyword evidence="1" id="KW-0472">Membrane</keyword>
<feature type="signal peptide" evidence="2">
    <location>
        <begin position="1"/>
        <end position="25"/>
    </location>
</feature>
<evidence type="ECO:0000256" key="1">
    <source>
        <dbReference type="SAM" id="Phobius"/>
    </source>
</evidence>
<dbReference type="PANTHER" id="PTHR39142">
    <property type="entry name" value="MID1P"/>
    <property type="match status" value="1"/>
</dbReference>
<proteinExistence type="predicted"/>
<dbReference type="GO" id="GO:0005262">
    <property type="term" value="F:calcium channel activity"/>
    <property type="evidence" value="ECO:0007669"/>
    <property type="project" value="InterPro"/>
</dbReference>
<dbReference type="Pfam" id="PF12929">
    <property type="entry name" value="Mid1"/>
    <property type="match status" value="1"/>
</dbReference>
<dbReference type="OrthoDB" id="5405745at2759"/>
<keyword evidence="4" id="KW-1185">Reference proteome</keyword>
<organism evidence="3 4">
    <name type="scientific">Decorospora gaudefroyi</name>
    <dbReference type="NCBI Taxonomy" id="184978"/>
    <lineage>
        <taxon>Eukaryota</taxon>
        <taxon>Fungi</taxon>
        <taxon>Dikarya</taxon>
        <taxon>Ascomycota</taxon>
        <taxon>Pezizomycotina</taxon>
        <taxon>Dothideomycetes</taxon>
        <taxon>Pleosporomycetidae</taxon>
        <taxon>Pleosporales</taxon>
        <taxon>Pleosporineae</taxon>
        <taxon>Pleosporaceae</taxon>
        <taxon>Decorospora</taxon>
    </lineage>
</organism>
<reference evidence="3" key="1">
    <citation type="submission" date="2020-01" db="EMBL/GenBank/DDBJ databases">
        <authorList>
            <consortium name="DOE Joint Genome Institute"/>
            <person name="Haridas S."/>
            <person name="Albert R."/>
            <person name="Binder M."/>
            <person name="Bloem J."/>
            <person name="Labutti K."/>
            <person name="Salamov A."/>
            <person name="Andreopoulos B."/>
            <person name="Baker S.E."/>
            <person name="Barry K."/>
            <person name="Bills G."/>
            <person name="Bluhm B.H."/>
            <person name="Cannon C."/>
            <person name="Castanera R."/>
            <person name="Culley D.E."/>
            <person name="Daum C."/>
            <person name="Ezra D."/>
            <person name="Gonzalez J.B."/>
            <person name="Henrissat B."/>
            <person name="Kuo A."/>
            <person name="Liang C."/>
            <person name="Lipzen A."/>
            <person name="Lutzoni F."/>
            <person name="Magnuson J."/>
            <person name="Mondo S."/>
            <person name="Nolan M."/>
            <person name="Ohm R."/>
            <person name="Pangilinan J."/>
            <person name="Park H.-J."/>
            <person name="Ramirez L."/>
            <person name="Alfaro M."/>
            <person name="Sun H."/>
            <person name="Tritt A."/>
            <person name="Yoshinaga Y."/>
            <person name="Zwiers L.-H."/>
            <person name="Turgeon B.G."/>
            <person name="Goodwin S.B."/>
            <person name="Spatafora J.W."/>
            <person name="Crous P.W."/>
            <person name="Grigoriev I.V."/>
        </authorList>
    </citation>
    <scope>NUCLEOTIDE SEQUENCE</scope>
    <source>
        <strain evidence="3">P77</strain>
    </source>
</reference>
<keyword evidence="1" id="KW-1133">Transmembrane helix</keyword>
<gene>
    <name evidence="3" type="ORF">BDW02DRAFT_598018</name>
</gene>
<evidence type="ECO:0000313" key="4">
    <source>
        <dbReference type="Proteomes" id="UP000800040"/>
    </source>
</evidence>
<keyword evidence="2" id="KW-0732">Signal</keyword>
<dbReference type="PANTHER" id="PTHR39142:SF1">
    <property type="entry name" value="AEL197CP"/>
    <property type="match status" value="1"/>
</dbReference>